<gene>
    <name evidence="5" type="ORF">OL234_05380</name>
</gene>
<dbReference type="RefSeq" id="WP_275468221.1">
    <property type="nucleotide sequence ID" value="NZ_CP110232.1"/>
</dbReference>
<dbReference type="CDD" id="cd02208">
    <property type="entry name" value="cupin_RmlC-like"/>
    <property type="match status" value="1"/>
</dbReference>
<evidence type="ECO:0000259" key="4">
    <source>
        <dbReference type="PROSITE" id="PS01124"/>
    </source>
</evidence>
<dbReference type="InterPro" id="IPR014710">
    <property type="entry name" value="RmlC-like_jellyroll"/>
</dbReference>
<dbReference type="InterPro" id="IPR018060">
    <property type="entry name" value="HTH_AraC"/>
</dbReference>
<evidence type="ECO:0000256" key="2">
    <source>
        <dbReference type="ARBA" id="ARBA00023125"/>
    </source>
</evidence>
<dbReference type="AlphaFoldDB" id="A0AAF0I4B8"/>
<dbReference type="InterPro" id="IPR020449">
    <property type="entry name" value="Tscrpt_reg_AraC-type_HTH"/>
</dbReference>
<keyword evidence="3" id="KW-0804">Transcription</keyword>
<dbReference type="EMBL" id="CP110232">
    <property type="protein sequence ID" value="WEG72418.1"/>
    <property type="molecule type" value="Genomic_DNA"/>
</dbReference>
<dbReference type="PROSITE" id="PS01124">
    <property type="entry name" value="HTH_ARAC_FAMILY_2"/>
    <property type="match status" value="1"/>
</dbReference>
<dbReference type="Gene3D" id="1.10.10.60">
    <property type="entry name" value="Homeodomain-like"/>
    <property type="match status" value="2"/>
</dbReference>
<keyword evidence="1" id="KW-0805">Transcription regulation</keyword>
<dbReference type="SUPFAM" id="SSF51215">
    <property type="entry name" value="Regulatory protein AraC"/>
    <property type="match status" value="1"/>
</dbReference>
<dbReference type="PROSITE" id="PS00041">
    <property type="entry name" value="HTH_ARAC_FAMILY_1"/>
    <property type="match status" value="1"/>
</dbReference>
<dbReference type="Pfam" id="PF12833">
    <property type="entry name" value="HTH_18"/>
    <property type="match status" value="1"/>
</dbReference>
<proteinExistence type="predicted"/>
<dbReference type="InterPro" id="IPR003313">
    <property type="entry name" value="AraC-bd"/>
</dbReference>
<dbReference type="PANTHER" id="PTHR43280">
    <property type="entry name" value="ARAC-FAMILY TRANSCRIPTIONAL REGULATOR"/>
    <property type="match status" value="1"/>
</dbReference>
<dbReference type="PRINTS" id="PR00032">
    <property type="entry name" value="HTHARAC"/>
</dbReference>
<dbReference type="Pfam" id="PF02311">
    <property type="entry name" value="AraC_binding"/>
    <property type="match status" value="1"/>
</dbReference>
<dbReference type="InterPro" id="IPR037923">
    <property type="entry name" value="HTH-like"/>
</dbReference>
<reference evidence="5" key="1">
    <citation type="submission" date="2022-10" db="EMBL/GenBank/DDBJ databases">
        <title>Vagococcus sp. isolated from poultry meat.</title>
        <authorList>
            <person name="Johansson P."/>
            <person name="Bjorkroth J."/>
        </authorList>
    </citation>
    <scope>NUCLEOTIDE SEQUENCE</scope>
    <source>
        <strain evidence="5">STAA11</strain>
    </source>
</reference>
<evidence type="ECO:0000313" key="5">
    <source>
        <dbReference type="EMBL" id="WEG72418.1"/>
    </source>
</evidence>
<evidence type="ECO:0000256" key="1">
    <source>
        <dbReference type="ARBA" id="ARBA00023015"/>
    </source>
</evidence>
<dbReference type="InterPro" id="IPR018062">
    <property type="entry name" value="HTH_AraC-typ_CS"/>
</dbReference>
<dbReference type="PANTHER" id="PTHR43280:SF17">
    <property type="entry name" value="ARAC-TYPE DNA-BINDING DOMAIN-CONTAINING PROTEIN"/>
    <property type="match status" value="1"/>
</dbReference>
<keyword evidence="6" id="KW-1185">Reference proteome</keyword>
<dbReference type="InterPro" id="IPR009057">
    <property type="entry name" value="Homeodomain-like_sf"/>
</dbReference>
<keyword evidence="2" id="KW-0238">DNA-binding</keyword>
<dbReference type="Proteomes" id="UP001179647">
    <property type="component" value="Chromosome"/>
</dbReference>
<feature type="domain" description="HTH araC/xylS-type" evidence="4">
    <location>
        <begin position="180"/>
        <end position="278"/>
    </location>
</feature>
<name>A0AAF0I4B8_9ENTE</name>
<dbReference type="GO" id="GO:0003700">
    <property type="term" value="F:DNA-binding transcription factor activity"/>
    <property type="evidence" value="ECO:0007669"/>
    <property type="project" value="InterPro"/>
</dbReference>
<dbReference type="SUPFAM" id="SSF46689">
    <property type="entry name" value="Homeodomain-like"/>
    <property type="match status" value="2"/>
</dbReference>
<dbReference type="SMART" id="SM00342">
    <property type="entry name" value="HTH_ARAC"/>
    <property type="match status" value="1"/>
</dbReference>
<evidence type="ECO:0000256" key="3">
    <source>
        <dbReference type="ARBA" id="ARBA00023163"/>
    </source>
</evidence>
<dbReference type="Gene3D" id="2.60.120.10">
    <property type="entry name" value="Jelly Rolls"/>
    <property type="match status" value="1"/>
</dbReference>
<dbReference type="KEGG" id="vie:OL234_05380"/>
<accession>A0AAF0I4B8</accession>
<sequence length="286" mass="33499">MKVCFADKKKDPIDGKPLLMSISKVESFEGVYKRSMHFHKDFLEVVLVTKGKGEYLIDGRSYLVKQGDLLIFNSLVAHDEYLRQDKLVETYCCSITNICKKGLRENTLIPDNICPVFDTGKHFNRIKVLMSLLFDLLQDNDPINNQTVQSLFEVYLKYIEDNLFNHFTYFNDNVSKDLMHQVKTYLETHYNEKIALDSLAQLVNVSPYYLAHQFKKHYNCSPVNYLIKMRIGEAQTLLQNTKYSVTDIAFRVGFNNLSHFQTTFKKHTGKTPKRYRQDYQKINKID</sequence>
<organism evidence="5 6">
    <name type="scientific">Vagococcus intermedius</name>
    <dbReference type="NCBI Taxonomy" id="2991418"/>
    <lineage>
        <taxon>Bacteria</taxon>
        <taxon>Bacillati</taxon>
        <taxon>Bacillota</taxon>
        <taxon>Bacilli</taxon>
        <taxon>Lactobacillales</taxon>
        <taxon>Enterococcaceae</taxon>
        <taxon>Vagococcus</taxon>
    </lineage>
</organism>
<protein>
    <submittedName>
        <fullName evidence="5">AraC family transcriptional regulator</fullName>
    </submittedName>
</protein>
<dbReference type="GO" id="GO:0043565">
    <property type="term" value="F:sequence-specific DNA binding"/>
    <property type="evidence" value="ECO:0007669"/>
    <property type="project" value="InterPro"/>
</dbReference>
<evidence type="ECO:0000313" key="6">
    <source>
        <dbReference type="Proteomes" id="UP001179647"/>
    </source>
</evidence>